<name>A0A4Q1UZ63_9HYPH</name>
<proteinExistence type="predicted"/>
<evidence type="ECO:0000313" key="1">
    <source>
        <dbReference type="EMBL" id="RXT43044.1"/>
    </source>
</evidence>
<gene>
    <name evidence="1" type="ORF">B5V01_21270</name>
</gene>
<comment type="caution">
    <text evidence="1">The sequence shown here is derived from an EMBL/GenBank/DDBJ whole genome shotgun (WGS) entry which is preliminary data.</text>
</comment>
<reference evidence="1 2" key="1">
    <citation type="submission" date="2017-03" db="EMBL/GenBank/DDBJ databases">
        <authorList>
            <person name="Safronova V.I."/>
            <person name="Sazanova A.L."/>
            <person name="Chirak E.R."/>
        </authorList>
    </citation>
    <scope>NUCLEOTIDE SEQUENCE [LARGE SCALE GENOMIC DNA]</scope>
    <source>
        <strain evidence="1 2">Opo-242</strain>
    </source>
</reference>
<accession>A0A4Q1UZ63</accession>
<dbReference type="EMBL" id="MZXX01000023">
    <property type="protein sequence ID" value="RXT43044.1"/>
    <property type="molecule type" value="Genomic_DNA"/>
</dbReference>
<evidence type="ECO:0000313" key="2">
    <source>
        <dbReference type="Proteomes" id="UP000290444"/>
    </source>
</evidence>
<organism evidence="1 2">
    <name type="scientific">Mesorhizobium erdmanii</name>
    <dbReference type="NCBI Taxonomy" id="1777866"/>
    <lineage>
        <taxon>Bacteria</taxon>
        <taxon>Pseudomonadati</taxon>
        <taxon>Pseudomonadota</taxon>
        <taxon>Alphaproteobacteria</taxon>
        <taxon>Hyphomicrobiales</taxon>
        <taxon>Phyllobacteriaceae</taxon>
        <taxon>Mesorhizobium</taxon>
    </lineage>
</organism>
<sequence>MVEGGRAAMSPDRQIDVKMWNDAKFTSLSVEGKLAWVMLLSHPIMAALGAMRATPSGLAAD</sequence>
<protein>
    <submittedName>
        <fullName evidence="1">Uncharacterized protein</fullName>
    </submittedName>
</protein>
<dbReference type="Proteomes" id="UP000290444">
    <property type="component" value="Unassembled WGS sequence"/>
</dbReference>
<dbReference type="AlphaFoldDB" id="A0A4Q1UZ63"/>